<accession>A0A967BE15</accession>
<evidence type="ECO:0000313" key="4">
    <source>
        <dbReference type="EMBL" id="NHO55353.1"/>
    </source>
</evidence>
<gene>
    <name evidence="4" type="ORF">GOB87_15665</name>
</gene>
<dbReference type="InterPro" id="IPR058625">
    <property type="entry name" value="MdtA-like_BSH"/>
</dbReference>
<name>A0A967BE15_9PROT</name>
<keyword evidence="2" id="KW-0732">Signal</keyword>
<protein>
    <submittedName>
        <fullName evidence="4">Efflux RND transporter periplasmic adaptor subunit</fullName>
    </submittedName>
</protein>
<comment type="similarity">
    <text evidence="1">Belongs to the membrane fusion protein (MFP) (TC 8.A.1) family.</text>
</comment>
<evidence type="ECO:0000313" key="5">
    <source>
        <dbReference type="Proteomes" id="UP000597459"/>
    </source>
</evidence>
<dbReference type="GO" id="GO:1990281">
    <property type="term" value="C:efflux pump complex"/>
    <property type="evidence" value="ECO:0007669"/>
    <property type="project" value="TreeGrafter"/>
</dbReference>
<reference evidence="4" key="1">
    <citation type="submission" date="2019-11" db="EMBL/GenBank/DDBJ databases">
        <title>Description of new Acetobacter species.</title>
        <authorList>
            <person name="Cleenwerck I."/>
            <person name="Sombolestani A.S."/>
        </authorList>
    </citation>
    <scope>NUCLEOTIDE SEQUENCE</scope>
    <source>
        <strain evidence="4">LMG 1626</strain>
    </source>
</reference>
<feature type="domain" description="Multidrug resistance protein MdtA-like barrel-sandwich hybrid" evidence="3">
    <location>
        <begin position="63"/>
        <end position="197"/>
    </location>
</feature>
<evidence type="ECO:0000256" key="1">
    <source>
        <dbReference type="ARBA" id="ARBA00009477"/>
    </source>
</evidence>
<feature type="signal peptide" evidence="2">
    <location>
        <begin position="1"/>
        <end position="22"/>
    </location>
</feature>
<dbReference type="AlphaFoldDB" id="A0A967BE15"/>
<evidence type="ECO:0000256" key="2">
    <source>
        <dbReference type="SAM" id="SignalP"/>
    </source>
</evidence>
<dbReference type="Gene3D" id="2.40.30.170">
    <property type="match status" value="1"/>
</dbReference>
<dbReference type="GO" id="GO:0015562">
    <property type="term" value="F:efflux transmembrane transporter activity"/>
    <property type="evidence" value="ECO:0007669"/>
    <property type="project" value="TreeGrafter"/>
</dbReference>
<dbReference type="Gene3D" id="2.40.420.20">
    <property type="match status" value="1"/>
</dbReference>
<sequence length="371" mass="39321">MPPKRRFFGRCLVTLLIFPLTACHKHKPPDPRTGPRAVIAVAPGHGANSSRTYPAIAAARIQTTVAFRVAGKIVSRAVDEGQKVHRGDVLMTLDRTDLAHDVTNQGANAASLRAAWENAAADERRYRGLEQTGAVSKSFYGGIRSRAESLHAQLWAAEANHSIARDRNDYTVLKADEDGTVLTVIAETGTVVSAGQPVLTLAQAGPLEASVDLPENISPDVGSSAIIADAGSGRTIAPTALLRQIGASEDPATRTINARYVIPNGAGTPRIGQTLSVTLSSPTEDHVIIPLSAILDRGEGPGVWIIDSTHNTVFFHAVHILGIEANRALIVSDRTINNLSIAHDLHIVSAGVHDLHAGEAVTISPDRAQMQ</sequence>
<organism evidence="4 5">
    <name type="scientific">Acetobacter estunensis</name>
    <dbReference type="NCBI Taxonomy" id="104097"/>
    <lineage>
        <taxon>Bacteria</taxon>
        <taxon>Pseudomonadati</taxon>
        <taxon>Pseudomonadota</taxon>
        <taxon>Alphaproteobacteria</taxon>
        <taxon>Acetobacterales</taxon>
        <taxon>Acetobacteraceae</taxon>
        <taxon>Acetobacter</taxon>
    </lineage>
</organism>
<dbReference type="SUPFAM" id="SSF111369">
    <property type="entry name" value="HlyD-like secretion proteins"/>
    <property type="match status" value="1"/>
</dbReference>
<dbReference type="Gene3D" id="1.10.287.470">
    <property type="entry name" value="Helix hairpin bin"/>
    <property type="match status" value="1"/>
</dbReference>
<dbReference type="Proteomes" id="UP000597459">
    <property type="component" value="Unassembled WGS sequence"/>
</dbReference>
<dbReference type="PANTHER" id="PTHR30469">
    <property type="entry name" value="MULTIDRUG RESISTANCE PROTEIN MDTA"/>
    <property type="match status" value="1"/>
</dbReference>
<proteinExistence type="inferred from homology"/>
<dbReference type="InterPro" id="IPR006143">
    <property type="entry name" value="RND_pump_MFP"/>
</dbReference>
<evidence type="ECO:0000259" key="3">
    <source>
        <dbReference type="Pfam" id="PF25917"/>
    </source>
</evidence>
<comment type="caution">
    <text evidence="4">The sequence shown here is derived from an EMBL/GenBank/DDBJ whole genome shotgun (WGS) entry which is preliminary data.</text>
</comment>
<dbReference type="Pfam" id="PF25917">
    <property type="entry name" value="BSH_RND"/>
    <property type="match status" value="1"/>
</dbReference>
<dbReference type="Gene3D" id="2.40.50.100">
    <property type="match status" value="1"/>
</dbReference>
<dbReference type="PANTHER" id="PTHR30469:SF18">
    <property type="entry name" value="RESISTANCE-NODULATION-CELL DIVISION (RND) EFFLUX MEMBRANE FUSION PROTEIN-RELATED"/>
    <property type="match status" value="1"/>
</dbReference>
<feature type="chain" id="PRO_5037355119" evidence="2">
    <location>
        <begin position="23"/>
        <end position="371"/>
    </location>
</feature>
<keyword evidence="5" id="KW-1185">Reference proteome</keyword>
<dbReference type="NCBIfam" id="TIGR01730">
    <property type="entry name" value="RND_mfp"/>
    <property type="match status" value="1"/>
</dbReference>
<dbReference type="EMBL" id="WOTH01000068">
    <property type="protein sequence ID" value="NHO55353.1"/>
    <property type="molecule type" value="Genomic_DNA"/>
</dbReference>